<organism evidence="1 2">
    <name type="scientific">Anisodus tanguticus</name>
    <dbReference type="NCBI Taxonomy" id="243964"/>
    <lineage>
        <taxon>Eukaryota</taxon>
        <taxon>Viridiplantae</taxon>
        <taxon>Streptophyta</taxon>
        <taxon>Embryophyta</taxon>
        <taxon>Tracheophyta</taxon>
        <taxon>Spermatophyta</taxon>
        <taxon>Magnoliopsida</taxon>
        <taxon>eudicotyledons</taxon>
        <taxon>Gunneridae</taxon>
        <taxon>Pentapetalae</taxon>
        <taxon>asterids</taxon>
        <taxon>lamiids</taxon>
        <taxon>Solanales</taxon>
        <taxon>Solanaceae</taxon>
        <taxon>Solanoideae</taxon>
        <taxon>Hyoscyameae</taxon>
        <taxon>Anisodus</taxon>
    </lineage>
</organism>
<evidence type="ECO:0000313" key="1">
    <source>
        <dbReference type="EMBL" id="KAK4364562.1"/>
    </source>
</evidence>
<accession>A0AAE1S806</accession>
<reference evidence="1" key="1">
    <citation type="submission" date="2023-12" db="EMBL/GenBank/DDBJ databases">
        <title>Genome assembly of Anisodus tanguticus.</title>
        <authorList>
            <person name="Wang Y.-J."/>
        </authorList>
    </citation>
    <scope>NUCLEOTIDE SEQUENCE</scope>
    <source>
        <strain evidence="1">KB-2021</strain>
        <tissue evidence="1">Leaf</tissue>
    </source>
</reference>
<sequence length="100" mass="11411">MRFADVEYKVKISQASSNNPVKAVVSKVASRFEHDNYKRDTQGYKRKGEILALMGPSRQWENNLEQDIGRKIARKCRGTVTYNDIPYNTLSIGGILPIHQ</sequence>
<keyword evidence="2" id="KW-1185">Reference proteome</keyword>
<dbReference type="AlphaFoldDB" id="A0AAE1S806"/>
<gene>
    <name evidence="1" type="ORF">RND71_015920</name>
</gene>
<dbReference type="Proteomes" id="UP001291623">
    <property type="component" value="Unassembled WGS sequence"/>
</dbReference>
<evidence type="ECO:0000313" key="2">
    <source>
        <dbReference type="Proteomes" id="UP001291623"/>
    </source>
</evidence>
<protein>
    <submittedName>
        <fullName evidence="1">Uncharacterized protein</fullName>
    </submittedName>
</protein>
<proteinExistence type="predicted"/>
<dbReference type="EMBL" id="JAVYJV010000008">
    <property type="protein sequence ID" value="KAK4364562.1"/>
    <property type="molecule type" value="Genomic_DNA"/>
</dbReference>
<comment type="caution">
    <text evidence="1">The sequence shown here is derived from an EMBL/GenBank/DDBJ whole genome shotgun (WGS) entry which is preliminary data.</text>
</comment>
<name>A0AAE1S806_9SOLA</name>